<accession>A0A5R9J758</accession>
<evidence type="ECO:0000313" key="4">
    <source>
        <dbReference type="Proteomes" id="UP000305654"/>
    </source>
</evidence>
<protein>
    <submittedName>
        <fullName evidence="3">Uncharacterized protein</fullName>
    </submittedName>
</protein>
<keyword evidence="2" id="KW-0472">Membrane</keyword>
<evidence type="ECO:0000256" key="1">
    <source>
        <dbReference type="SAM" id="MobiDB-lite"/>
    </source>
</evidence>
<evidence type="ECO:0000256" key="2">
    <source>
        <dbReference type="SAM" id="Phobius"/>
    </source>
</evidence>
<feature type="transmembrane region" description="Helical" evidence="2">
    <location>
        <begin position="146"/>
        <end position="167"/>
    </location>
</feature>
<sequence length="184" mass="19586">MSPAIDPKELKTLSDILALVLEDQPGQSASALEAIRARARKNAVTGGALKNLFVAIAPNPPAQAAPAPRTTRTRTPKATTGSPAEMQAARTRISQLTADLNRLDLELREAMSRNESMRSELNLTRRARAEAQQAAIQAQAESRPRAMLLVLSLLCGVLVGIAGSAVVRDMMPARTTTDISPLSP</sequence>
<gene>
    <name evidence="3" type="ORF">FE263_08575</name>
</gene>
<keyword evidence="2" id="KW-0812">Transmembrane</keyword>
<reference evidence="3 4" key="1">
    <citation type="submission" date="2019-05" db="EMBL/GenBank/DDBJ databases">
        <authorList>
            <person name="Pankratov T."/>
            <person name="Grouzdev D."/>
        </authorList>
    </citation>
    <scope>NUCLEOTIDE SEQUENCE [LARGE SCALE GENOMIC DNA]</scope>
    <source>
        <strain evidence="3 4">KEBCLARHB70R</strain>
    </source>
</reference>
<dbReference type="Proteomes" id="UP000305654">
    <property type="component" value="Unassembled WGS sequence"/>
</dbReference>
<name>A0A5R9J758_9PROT</name>
<evidence type="ECO:0000313" key="3">
    <source>
        <dbReference type="EMBL" id="TLU73435.1"/>
    </source>
</evidence>
<proteinExistence type="predicted"/>
<keyword evidence="4" id="KW-1185">Reference proteome</keyword>
<dbReference type="RefSeq" id="WP_138325515.1">
    <property type="nucleotide sequence ID" value="NZ_VCDI01000002.1"/>
</dbReference>
<dbReference type="OrthoDB" id="7273360at2"/>
<dbReference type="AlphaFoldDB" id="A0A5R9J758"/>
<feature type="region of interest" description="Disordered" evidence="1">
    <location>
        <begin position="60"/>
        <end position="88"/>
    </location>
</feature>
<comment type="caution">
    <text evidence="3">The sequence shown here is derived from an EMBL/GenBank/DDBJ whole genome shotgun (WGS) entry which is preliminary data.</text>
</comment>
<organism evidence="3 4">
    <name type="scientific">Lichenicoccus roseus</name>
    <dbReference type="NCBI Taxonomy" id="2683649"/>
    <lineage>
        <taxon>Bacteria</taxon>
        <taxon>Pseudomonadati</taxon>
        <taxon>Pseudomonadota</taxon>
        <taxon>Alphaproteobacteria</taxon>
        <taxon>Acetobacterales</taxon>
        <taxon>Acetobacteraceae</taxon>
        <taxon>Lichenicoccus</taxon>
    </lineage>
</organism>
<keyword evidence="2" id="KW-1133">Transmembrane helix</keyword>
<dbReference type="EMBL" id="VCDI01000002">
    <property type="protein sequence ID" value="TLU73435.1"/>
    <property type="molecule type" value="Genomic_DNA"/>
</dbReference>